<keyword evidence="2" id="KW-1185">Reference proteome</keyword>
<gene>
    <name evidence="1" type="ORF">HPBE_LOCUS9578</name>
</gene>
<evidence type="ECO:0000313" key="1">
    <source>
        <dbReference type="EMBL" id="VDO81388.1"/>
    </source>
</evidence>
<dbReference type="EMBL" id="UZAH01026483">
    <property type="protein sequence ID" value="VDO81388.1"/>
    <property type="molecule type" value="Genomic_DNA"/>
</dbReference>
<evidence type="ECO:0000313" key="2">
    <source>
        <dbReference type="Proteomes" id="UP000050761"/>
    </source>
</evidence>
<proteinExistence type="predicted"/>
<dbReference type="WBParaSite" id="HPBE_0000957701-mRNA-1">
    <property type="protein sequence ID" value="HPBE_0000957701-mRNA-1"/>
    <property type="gene ID" value="HPBE_0000957701"/>
</dbReference>
<organism evidence="2 3">
    <name type="scientific">Heligmosomoides polygyrus</name>
    <name type="common">Parasitic roundworm</name>
    <dbReference type="NCBI Taxonomy" id="6339"/>
    <lineage>
        <taxon>Eukaryota</taxon>
        <taxon>Metazoa</taxon>
        <taxon>Ecdysozoa</taxon>
        <taxon>Nematoda</taxon>
        <taxon>Chromadorea</taxon>
        <taxon>Rhabditida</taxon>
        <taxon>Rhabditina</taxon>
        <taxon>Rhabditomorpha</taxon>
        <taxon>Strongyloidea</taxon>
        <taxon>Heligmosomidae</taxon>
        <taxon>Heligmosomoides</taxon>
    </lineage>
</organism>
<reference evidence="1 2" key="1">
    <citation type="submission" date="2018-11" db="EMBL/GenBank/DDBJ databases">
        <authorList>
            <consortium name="Pathogen Informatics"/>
        </authorList>
    </citation>
    <scope>NUCLEOTIDE SEQUENCE [LARGE SCALE GENOMIC DNA]</scope>
</reference>
<evidence type="ECO:0000313" key="3">
    <source>
        <dbReference type="WBParaSite" id="HPBE_0000957701-mRNA-1"/>
    </source>
</evidence>
<sequence>MARESNIRPSPCELVPLPSHRFACHPAFRRFPYNRRKVFFVFDLSSHLFNYPVFLSVSVRSLEDSERLSEHGIRDGYTIYSVPTFVEIPSIPNL</sequence>
<reference evidence="3" key="2">
    <citation type="submission" date="2019-09" db="UniProtKB">
        <authorList>
            <consortium name="WormBaseParasite"/>
        </authorList>
    </citation>
    <scope>IDENTIFICATION</scope>
</reference>
<dbReference type="Proteomes" id="UP000050761">
    <property type="component" value="Unassembled WGS sequence"/>
</dbReference>
<dbReference type="OrthoDB" id="267397at2759"/>
<dbReference type="AlphaFoldDB" id="A0A183FPM3"/>
<protein>
    <submittedName>
        <fullName evidence="1 3">Uncharacterized protein</fullName>
    </submittedName>
</protein>
<name>A0A183FPM3_HELPZ</name>
<accession>A0A183FPM3</accession>
<accession>A0A3P8BYX6</accession>